<comment type="caution">
    <text evidence="4">The sequence shown here is derived from an EMBL/GenBank/DDBJ whole genome shotgun (WGS) entry which is preliminary data.</text>
</comment>
<dbReference type="PANTHER" id="PTHR20981">
    <property type="entry name" value="60S RIBOSOMAL PROTEIN L21"/>
    <property type="match status" value="1"/>
</dbReference>
<dbReference type="Proteomes" id="UP000654075">
    <property type="component" value="Unassembled WGS sequence"/>
</dbReference>
<name>A0A813E6X4_POLGL</name>
<dbReference type="OrthoDB" id="1539250at2759"/>
<dbReference type="Gene3D" id="6.10.250.3260">
    <property type="match status" value="1"/>
</dbReference>
<sequence>EVQDKGPAWPVQVPHDLQAWRLRGHCGRLLRAEGPAILILPRQKGLPYSFYHGRTGIVFNVNSNALGVEMTKIIGNRRLRKRIHVRIEHVRKSRCAESFLRRVKENDQKKRDARLQGKSIVYKRVPQGPKEMKIVKAKPEDVEVLAPLPFVENYF</sequence>
<comment type="similarity">
    <text evidence="1">Belongs to the eukaryotic ribosomal protein eL21 family.</text>
</comment>
<dbReference type="GO" id="GO:0006412">
    <property type="term" value="P:translation"/>
    <property type="evidence" value="ECO:0007669"/>
    <property type="project" value="InterPro"/>
</dbReference>
<dbReference type="GO" id="GO:1990904">
    <property type="term" value="C:ribonucleoprotein complex"/>
    <property type="evidence" value="ECO:0007669"/>
    <property type="project" value="UniProtKB-KW"/>
</dbReference>
<protein>
    <recommendedName>
        <fullName evidence="6">60S ribosomal protein L21</fullName>
    </recommendedName>
</protein>
<dbReference type="InterPro" id="IPR008991">
    <property type="entry name" value="Translation_prot_SH3-like_sf"/>
</dbReference>
<dbReference type="InterPro" id="IPR036948">
    <property type="entry name" value="Ribosomal_eL21_sf"/>
</dbReference>
<dbReference type="GO" id="GO:0003735">
    <property type="term" value="F:structural constituent of ribosome"/>
    <property type="evidence" value="ECO:0007669"/>
    <property type="project" value="InterPro"/>
</dbReference>
<dbReference type="Gene3D" id="2.30.30.70">
    <property type="entry name" value="Ribosomal protein L21"/>
    <property type="match status" value="1"/>
</dbReference>
<evidence type="ECO:0008006" key="6">
    <source>
        <dbReference type="Google" id="ProtNLM"/>
    </source>
</evidence>
<proteinExistence type="inferred from homology"/>
<dbReference type="EMBL" id="CAJNNV010008237">
    <property type="protein sequence ID" value="CAE8595934.1"/>
    <property type="molecule type" value="Genomic_DNA"/>
</dbReference>
<evidence type="ECO:0000256" key="2">
    <source>
        <dbReference type="ARBA" id="ARBA00022980"/>
    </source>
</evidence>
<gene>
    <name evidence="4" type="ORF">PGLA1383_LOCUS14413</name>
</gene>
<organism evidence="4 5">
    <name type="scientific">Polarella glacialis</name>
    <name type="common">Dinoflagellate</name>
    <dbReference type="NCBI Taxonomy" id="89957"/>
    <lineage>
        <taxon>Eukaryota</taxon>
        <taxon>Sar</taxon>
        <taxon>Alveolata</taxon>
        <taxon>Dinophyceae</taxon>
        <taxon>Suessiales</taxon>
        <taxon>Suessiaceae</taxon>
        <taxon>Polarella</taxon>
    </lineage>
</organism>
<evidence type="ECO:0000256" key="3">
    <source>
        <dbReference type="ARBA" id="ARBA00023274"/>
    </source>
</evidence>
<evidence type="ECO:0000313" key="5">
    <source>
        <dbReference type="Proteomes" id="UP000654075"/>
    </source>
</evidence>
<feature type="non-terminal residue" evidence="4">
    <location>
        <position position="1"/>
    </location>
</feature>
<dbReference type="AlphaFoldDB" id="A0A813E6X4"/>
<dbReference type="GO" id="GO:0005840">
    <property type="term" value="C:ribosome"/>
    <property type="evidence" value="ECO:0007669"/>
    <property type="project" value="UniProtKB-KW"/>
</dbReference>
<keyword evidence="5" id="KW-1185">Reference proteome</keyword>
<evidence type="ECO:0000313" key="4">
    <source>
        <dbReference type="EMBL" id="CAE8595934.1"/>
    </source>
</evidence>
<dbReference type="SUPFAM" id="SSF50104">
    <property type="entry name" value="Translation proteins SH3-like domain"/>
    <property type="match status" value="1"/>
</dbReference>
<accession>A0A813E6X4</accession>
<dbReference type="FunFam" id="6.10.250.3260:FF:000001">
    <property type="entry name" value="60S ribosomal protein L21"/>
    <property type="match status" value="1"/>
</dbReference>
<dbReference type="OMA" id="XPAPPRE"/>
<reference evidence="4" key="1">
    <citation type="submission" date="2021-02" db="EMBL/GenBank/DDBJ databases">
        <authorList>
            <person name="Dougan E. K."/>
            <person name="Rhodes N."/>
            <person name="Thang M."/>
            <person name="Chan C."/>
        </authorList>
    </citation>
    <scope>NUCLEOTIDE SEQUENCE</scope>
</reference>
<dbReference type="InterPro" id="IPR001147">
    <property type="entry name" value="Ribosomal_eL21"/>
</dbReference>
<keyword evidence="2" id="KW-0689">Ribosomal protein</keyword>
<dbReference type="Pfam" id="PF01157">
    <property type="entry name" value="Ribosomal_L21e"/>
    <property type="match status" value="1"/>
</dbReference>
<evidence type="ECO:0000256" key="1">
    <source>
        <dbReference type="ARBA" id="ARBA00008427"/>
    </source>
</evidence>
<keyword evidence="3" id="KW-0687">Ribonucleoprotein</keyword>